<dbReference type="EMBL" id="JYIT01000046">
    <property type="protein sequence ID" value="KJL29932.1"/>
    <property type="molecule type" value="Genomic_DNA"/>
</dbReference>
<dbReference type="AlphaFoldDB" id="A0A0F0L9Q8"/>
<gene>
    <name evidence="2" type="ORF">RL72_00290</name>
</gene>
<dbReference type="Pfam" id="PF01869">
    <property type="entry name" value="BcrAD_BadFG"/>
    <property type="match status" value="1"/>
</dbReference>
<accession>A0A0F0L9Q8</accession>
<keyword evidence="3" id="KW-1185">Reference proteome</keyword>
<protein>
    <submittedName>
        <fullName evidence="2">BadF/BadG/BcrA/BcrD ATPase family protein</fullName>
    </submittedName>
</protein>
<dbReference type="SUPFAM" id="SSF53067">
    <property type="entry name" value="Actin-like ATPase domain"/>
    <property type="match status" value="2"/>
</dbReference>
<dbReference type="PANTHER" id="PTHR43190">
    <property type="entry name" value="N-ACETYL-D-GLUCOSAMINE KINASE"/>
    <property type="match status" value="1"/>
</dbReference>
<dbReference type="InterPro" id="IPR002731">
    <property type="entry name" value="ATPase_BadF"/>
</dbReference>
<reference evidence="2 3" key="1">
    <citation type="submission" date="2015-02" db="EMBL/GenBank/DDBJ databases">
        <title>Draft genome sequences of ten Microbacterium spp. with emphasis on heavy metal contaminated environments.</title>
        <authorList>
            <person name="Corretto E."/>
        </authorList>
    </citation>
    <scope>NUCLEOTIDE SEQUENCE [LARGE SCALE GENOMIC DNA]</scope>
    <source>
        <strain evidence="2 3">DSM 23848</strain>
    </source>
</reference>
<dbReference type="Proteomes" id="UP000033448">
    <property type="component" value="Unassembled WGS sequence"/>
</dbReference>
<dbReference type="Gene3D" id="3.30.420.40">
    <property type="match status" value="2"/>
</dbReference>
<dbReference type="InterPro" id="IPR052519">
    <property type="entry name" value="Euk-type_GlcNAc_Kinase"/>
</dbReference>
<feature type="domain" description="ATPase BadF/BadG/BcrA/BcrD type" evidence="1">
    <location>
        <begin position="12"/>
        <end position="298"/>
    </location>
</feature>
<dbReference type="InterPro" id="IPR043129">
    <property type="entry name" value="ATPase_NBD"/>
</dbReference>
<evidence type="ECO:0000313" key="3">
    <source>
        <dbReference type="Proteomes" id="UP000033448"/>
    </source>
</evidence>
<dbReference type="OrthoDB" id="8701357at2"/>
<dbReference type="PANTHER" id="PTHR43190:SF3">
    <property type="entry name" value="N-ACETYL-D-GLUCOSAMINE KINASE"/>
    <property type="match status" value="1"/>
</dbReference>
<dbReference type="CDD" id="cd24007">
    <property type="entry name" value="ASKHA_NBD_eukNAGK-like"/>
    <property type="match status" value="1"/>
</dbReference>
<organism evidence="2 3">
    <name type="scientific">Microbacterium azadirachtae</name>
    <dbReference type="NCBI Taxonomy" id="582680"/>
    <lineage>
        <taxon>Bacteria</taxon>
        <taxon>Bacillati</taxon>
        <taxon>Actinomycetota</taxon>
        <taxon>Actinomycetes</taxon>
        <taxon>Micrococcales</taxon>
        <taxon>Microbacteriaceae</taxon>
        <taxon>Microbacterium</taxon>
    </lineage>
</organism>
<comment type="caution">
    <text evidence="2">The sequence shown here is derived from an EMBL/GenBank/DDBJ whole genome shotgun (WGS) entry which is preliminary data.</text>
</comment>
<name>A0A0F0L9Q8_9MICO</name>
<evidence type="ECO:0000259" key="1">
    <source>
        <dbReference type="Pfam" id="PF01869"/>
    </source>
</evidence>
<proteinExistence type="predicted"/>
<evidence type="ECO:0000313" key="2">
    <source>
        <dbReference type="EMBL" id="KJL29932.1"/>
    </source>
</evidence>
<dbReference type="RefSeq" id="WP_045249037.1">
    <property type="nucleotide sequence ID" value="NZ_JYIT01000046.1"/>
</dbReference>
<dbReference type="PATRIC" id="fig|582680.7.peg.303"/>
<sequence length="312" mass="32086">MTGPTESGHQVIGVDLGGTKTHVAFAAAAGSSVERRDVVVPSSWRAPLGDFAADAEGLRDLLVAHGGDSVVDTTVVVGAHGCDSTAQCLALETELRTRFRGPVRVVNDSELMGPAMGAVTAIGVVVGTGSIATARNATGELLTAGGWGWLLGDEGSAAGLVRDATRAVLARFDDGDPLEPLGRRLLDAFHAQDRAELALAVSSAESAENWGRHAPEVFAAADEGSPLAQALIDHAGADLARLVSQLRARGTTSDTVVAGGTVIQRQPRLQQSLRSALAETAPAVTLHILDRAPIDGAIVLARDLHASSTPSR</sequence>